<dbReference type="GO" id="GO:0032259">
    <property type="term" value="P:methylation"/>
    <property type="evidence" value="ECO:0007669"/>
    <property type="project" value="UniProtKB-KW"/>
</dbReference>
<dbReference type="Pfam" id="PF05724">
    <property type="entry name" value="TPMT"/>
    <property type="match status" value="1"/>
</dbReference>
<dbReference type="PANTHER" id="PTHR32183">
    <property type="match status" value="1"/>
</dbReference>
<dbReference type="GO" id="GO:0008757">
    <property type="term" value="F:S-adenosylmethionine-dependent methyltransferase activity"/>
    <property type="evidence" value="ECO:0007669"/>
    <property type="project" value="InterPro"/>
</dbReference>
<dbReference type="InterPro" id="IPR008854">
    <property type="entry name" value="TPMT"/>
</dbReference>
<reference evidence="6" key="1">
    <citation type="submission" date="2022-07" db="EMBL/GenBank/DDBJ databases">
        <title>Draft genome sequence of Zalerion maritima ATCC 34329, a (micro)plastics degrading marine fungus.</title>
        <authorList>
            <person name="Paco A."/>
            <person name="Goncalves M.F.M."/>
            <person name="Rocha-Santos T.A.P."/>
            <person name="Alves A."/>
        </authorList>
    </citation>
    <scope>NUCLEOTIDE SEQUENCE</scope>
    <source>
        <strain evidence="6">ATCC 34329</strain>
    </source>
</reference>
<dbReference type="SUPFAM" id="SSF53335">
    <property type="entry name" value="S-adenosyl-L-methionine-dependent methyltransferases"/>
    <property type="match status" value="1"/>
</dbReference>
<evidence type="ECO:0000313" key="7">
    <source>
        <dbReference type="Proteomes" id="UP001201980"/>
    </source>
</evidence>
<keyword evidence="7" id="KW-1185">Reference proteome</keyword>
<proteinExistence type="predicted"/>
<accession>A0AAD5WQ88</accession>
<dbReference type="AlphaFoldDB" id="A0AAD5WQ88"/>
<gene>
    <name evidence="6" type="ORF">MKZ38_004002</name>
</gene>
<evidence type="ECO:0000256" key="4">
    <source>
        <dbReference type="ARBA" id="ARBA00022691"/>
    </source>
</evidence>
<keyword evidence="1" id="KW-0597">Phosphoprotein</keyword>
<feature type="region of interest" description="Disordered" evidence="5">
    <location>
        <begin position="1"/>
        <end position="33"/>
    </location>
</feature>
<dbReference type="CDD" id="cd02440">
    <property type="entry name" value="AdoMet_MTases"/>
    <property type="match status" value="1"/>
</dbReference>
<keyword evidence="3" id="KW-0808">Transferase</keyword>
<dbReference type="PANTHER" id="PTHR32183:SF6">
    <property type="entry name" value="CYSTEINE SULFINATE DESULFINASE_CYSTEINE DESULFURASE AND RELATED ENZYMES"/>
    <property type="match status" value="1"/>
</dbReference>
<keyword evidence="2" id="KW-0489">Methyltransferase</keyword>
<keyword evidence="4" id="KW-0949">S-adenosyl-L-methionine</keyword>
<dbReference type="Gene3D" id="3.40.50.150">
    <property type="entry name" value="Vaccinia Virus protein VP39"/>
    <property type="match status" value="1"/>
</dbReference>
<name>A0AAD5WQ88_9PEZI</name>
<evidence type="ECO:0000256" key="5">
    <source>
        <dbReference type="SAM" id="MobiDB-lite"/>
    </source>
</evidence>
<comment type="caution">
    <text evidence="6">The sequence shown here is derived from an EMBL/GenBank/DDBJ whole genome shotgun (WGS) entry which is preliminary data.</text>
</comment>
<dbReference type="Proteomes" id="UP001201980">
    <property type="component" value="Unassembled WGS sequence"/>
</dbReference>
<evidence type="ECO:0000256" key="1">
    <source>
        <dbReference type="ARBA" id="ARBA00022553"/>
    </source>
</evidence>
<protein>
    <recommendedName>
        <fullName evidence="8">Thiol methyltransferase 1</fullName>
    </recommendedName>
</protein>
<organism evidence="6 7">
    <name type="scientific">Zalerion maritima</name>
    <dbReference type="NCBI Taxonomy" id="339359"/>
    <lineage>
        <taxon>Eukaryota</taxon>
        <taxon>Fungi</taxon>
        <taxon>Dikarya</taxon>
        <taxon>Ascomycota</taxon>
        <taxon>Pezizomycotina</taxon>
        <taxon>Sordariomycetes</taxon>
        <taxon>Lulworthiomycetidae</taxon>
        <taxon>Lulworthiales</taxon>
        <taxon>Lulworthiaceae</taxon>
        <taxon>Zalerion</taxon>
    </lineage>
</organism>
<dbReference type="PROSITE" id="PS51585">
    <property type="entry name" value="SAM_MT_TPMT"/>
    <property type="match status" value="1"/>
</dbReference>
<dbReference type="InterPro" id="IPR029063">
    <property type="entry name" value="SAM-dependent_MTases_sf"/>
</dbReference>
<dbReference type="EMBL" id="JAKWBI020000235">
    <property type="protein sequence ID" value="KAJ2898330.1"/>
    <property type="molecule type" value="Genomic_DNA"/>
</dbReference>
<evidence type="ECO:0000256" key="2">
    <source>
        <dbReference type="ARBA" id="ARBA00022603"/>
    </source>
</evidence>
<evidence type="ECO:0008006" key="8">
    <source>
        <dbReference type="Google" id="ProtNLM"/>
    </source>
</evidence>
<evidence type="ECO:0000313" key="6">
    <source>
        <dbReference type="EMBL" id="KAJ2898330.1"/>
    </source>
</evidence>
<sequence>MATDSADGSAQPELFGGNPRPAEVQPLFTSSKSPEEYATQWDVLWKDGKTPWDRGGPSMALNDLLLEFPEVFSPPFEGKRALVPGAGRGHDVLLLASFGFDAYGLDHSATSSKASRENEEKNKGLDVYSTKGTKQGKVTWLTGDYFSYDFSDIGPFDLIFDYTFLCAIYFEMRPKWSKAMKRNLAPTGKLVCLEFPTRKSTSVQSTPLALPSIVYESLLARPGERIPYGKEHAVDVKNLGPESPDRLVRLKHFTPKRTHKVGYDEESNVTDRISVWSHNNS</sequence>
<evidence type="ECO:0000256" key="3">
    <source>
        <dbReference type="ARBA" id="ARBA00022679"/>
    </source>
</evidence>